<dbReference type="PROSITE" id="PS50011">
    <property type="entry name" value="PROTEIN_KINASE_DOM"/>
    <property type="match status" value="1"/>
</dbReference>
<dbReference type="Proteomes" id="UP000565441">
    <property type="component" value="Unassembled WGS sequence"/>
</dbReference>
<dbReference type="GO" id="GO:0005524">
    <property type="term" value="F:ATP binding"/>
    <property type="evidence" value="ECO:0007669"/>
    <property type="project" value="InterPro"/>
</dbReference>
<dbReference type="OrthoDB" id="5987198at2759"/>
<sequence>MPNHTVPILDILMLPDDDTHALLIMPQLIGFNQVPFRRLGEVTDALHQYFEGLEFLHEHNIAHRDACYFNLMMDGSKVVPRGVHFIESDTHDGLVRRLEWNDRTSVGPVPYYIIDFGLSVMYAKGRKRQSRGPYGQDRTVPEQKHEEPHDPFKVDIYQLGRVIFKMIQYDGLEPLLDIATAMTRQDPEHRISLRDALDQLNRIPKKKLKRRVWKRTCPIETRISIRFCGGSTKSRF</sequence>
<protein>
    <recommendedName>
        <fullName evidence="2">Protein kinase domain-containing protein</fullName>
    </recommendedName>
</protein>
<proteinExistence type="predicted"/>
<dbReference type="SUPFAM" id="SSF56112">
    <property type="entry name" value="Protein kinase-like (PK-like)"/>
    <property type="match status" value="1"/>
</dbReference>
<organism evidence="3 4">
    <name type="scientific">Tricholomella constricta</name>
    <dbReference type="NCBI Taxonomy" id="117010"/>
    <lineage>
        <taxon>Eukaryota</taxon>
        <taxon>Fungi</taxon>
        <taxon>Dikarya</taxon>
        <taxon>Basidiomycota</taxon>
        <taxon>Agaricomycotina</taxon>
        <taxon>Agaricomycetes</taxon>
        <taxon>Agaricomycetidae</taxon>
        <taxon>Agaricales</taxon>
        <taxon>Tricholomatineae</taxon>
        <taxon>Lyophyllaceae</taxon>
        <taxon>Tricholomella</taxon>
    </lineage>
</organism>
<name>A0A8H5HJ05_9AGAR</name>
<dbReference type="GO" id="GO:0004672">
    <property type="term" value="F:protein kinase activity"/>
    <property type="evidence" value="ECO:0007669"/>
    <property type="project" value="InterPro"/>
</dbReference>
<evidence type="ECO:0000313" key="4">
    <source>
        <dbReference type="Proteomes" id="UP000565441"/>
    </source>
</evidence>
<dbReference type="Gene3D" id="1.10.510.10">
    <property type="entry name" value="Transferase(Phosphotransferase) domain 1"/>
    <property type="match status" value="1"/>
</dbReference>
<reference evidence="3 4" key="1">
    <citation type="journal article" date="2020" name="ISME J.">
        <title>Uncovering the hidden diversity of litter-decomposition mechanisms in mushroom-forming fungi.</title>
        <authorList>
            <person name="Floudas D."/>
            <person name="Bentzer J."/>
            <person name="Ahren D."/>
            <person name="Johansson T."/>
            <person name="Persson P."/>
            <person name="Tunlid A."/>
        </authorList>
    </citation>
    <scope>NUCLEOTIDE SEQUENCE [LARGE SCALE GENOMIC DNA]</scope>
    <source>
        <strain evidence="3 4">CBS 661.87</strain>
    </source>
</reference>
<evidence type="ECO:0000256" key="1">
    <source>
        <dbReference type="SAM" id="MobiDB-lite"/>
    </source>
</evidence>
<evidence type="ECO:0000313" key="3">
    <source>
        <dbReference type="EMBL" id="KAF5384137.1"/>
    </source>
</evidence>
<dbReference type="InterPro" id="IPR000719">
    <property type="entry name" value="Prot_kinase_dom"/>
</dbReference>
<keyword evidence="4" id="KW-1185">Reference proteome</keyword>
<dbReference type="AlphaFoldDB" id="A0A8H5HJ05"/>
<dbReference type="EMBL" id="JAACJP010000005">
    <property type="protein sequence ID" value="KAF5384137.1"/>
    <property type="molecule type" value="Genomic_DNA"/>
</dbReference>
<feature type="region of interest" description="Disordered" evidence="1">
    <location>
        <begin position="128"/>
        <end position="147"/>
    </location>
</feature>
<evidence type="ECO:0000259" key="2">
    <source>
        <dbReference type="PROSITE" id="PS50011"/>
    </source>
</evidence>
<feature type="domain" description="Protein kinase" evidence="2">
    <location>
        <begin position="1"/>
        <end position="236"/>
    </location>
</feature>
<gene>
    <name evidence="3" type="ORF">D9615_003086</name>
</gene>
<dbReference type="InterPro" id="IPR011009">
    <property type="entry name" value="Kinase-like_dom_sf"/>
</dbReference>
<accession>A0A8H5HJ05</accession>
<comment type="caution">
    <text evidence="3">The sequence shown here is derived from an EMBL/GenBank/DDBJ whole genome shotgun (WGS) entry which is preliminary data.</text>
</comment>